<keyword evidence="1" id="KW-0812">Transmembrane</keyword>
<keyword evidence="1" id="KW-1133">Transmembrane helix</keyword>
<feature type="transmembrane region" description="Helical" evidence="1">
    <location>
        <begin position="12"/>
        <end position="30"/>
    </location>
</feature>
<evidence type="ECO:0000313" key="3">
    <source>
        <dbReference type="Proteomes" id="UP000789739"/>
    </source>
</evidence>
<protein>
    <submittedName>
        <fullName evidence="2">5542_t:CDS:1</fullName>
    </submittedName>
</protein>
<evidence type="ECO:0000256" key="1">
    <source>
        <dbReference type="SAM" id="Phobius"/>
    </source>
</evidence>
<proteinExistence type="predicted"/>
<sequence>TTLSLGKYEPRGPNSALFALTLFFAVDVAFNGKDLRLLCIPSTGSFFLEDVPQFIAQ</sequence>
<dbReference type="Proteomes" id="UP000789739">
    <property type="component" value="Unassembled WGS sequence"/>
</dbReference>
<comment type="caution">
    <text evidence="2">The sequence shown here is derived from an EMBL/GenBank/DDBJ whole genome shotgun (WGS) entry which is preliminary data.</text>
</comment>
<name>A0A9N9EKY3_9GLOM</name>
<dbReference type="AlphaFoldDB" id="A0A9N9EKY3"/>
<accession>A0A9N9EKY3</accession>
<organism evidence="2 3">
    <name type="scientific">Paraglomus brasilianum</name>
    <dbReference type="NCBI Taxonomy" id="144538"/>
    <lineage>
        <taxon>Eukaryota</taxon>
        <taxon>Fungi</taxon>
        <taxon>Fungi incertae sedis</taxon>
        <taxon>Mucoromycota</taxon>
        <taxon>Glomeromycotina</taxon>
        <taxon>Glomeromycetes</taxon>
        <taxon>Paraglomerales</taxon>
        <taxon>Paraglomeraceae</taxon>
        <taxon>Paraglomus</taxon>
    </lineage>
</organism>
<keyword evidence="1" id="KW-0472">Membrane</keyword>
<dbReference type="EMBL" id="CAJVPI010006506">
    <property type="protein sequence ID" value="CAG8679058.1"/>
    <property type="molecule type" value="Genomic_DNA"/>
</dbReference>
<evidence type="ECO:0000313" key="2">
    <source>
        <dbReference type="EMBL" id="CAG8679058.1"/>
    </source>
</evidence>
<reference evidence="2" key="1">
    <citation type="submission" date="2021-06" db="EMBL/GenBank/DDBJ databases">
        <authorList>
            <person name="Kallberg Y."/>
            <person name="Tangrot J."/>
            <person name="Rosling A."/>
        </authorList>
    </citation>
    <scope>NUCLEOTIDE SEQUENCE</scope>
    <source>
        <strain evidence="2">BR232B</strain>
    </source>
</reference>
<gene>
    <name evidence="2" type="ORF">PBRASI_LOCUS11703</name>
</gene>
<keyword evidence="3" id="KW-1185">Reference proteome</keyword>
<feature type="non-terminal residue" evidence="2">
    <location>
        <position position="1"/>
    </location>
</feature>
<feature type="non-terminal residue" evidence="2">
    <location>
        <position position="57"/>
    </location>
</feature>